<organism evidence="11 12">
    <name type="scientific">Tumebacillus permanentifrigoris</name>
    <dbReference type="NCBI Taxonomy" id="378543"/>
    <lineage>
        <taxon>Bacteria</taxon>
        <taxon>Bacillati</taxon>
        <taxon>Bacillota</taxon>
        <taxon>Bacilli</taxon>
        <taxon>Bacillales</taxon>
        <taxon>Alicyclobacillaceae</taxon>
        <taxon>Tumebacillus</taxon>
    </lineage>
</organism>
<dbReference type="SMART" id="SM00316">
    <property type="entry name" value="S1"/>
    <property type="match status" value="2"/>
</dbReference>
<keyword evidence="6 8" id="KW-0269">Exonuclease</keyword>
<dbReference type="PROSITE" id="PS01175">
    <property type="entry name" value="RIBONUCLEASE_II"/>
    <property type="match status" value="1"/>
</dbReference>
<feature type="domain" description="S1 motif" evidence="10">
    <location>
        <begin position="632"/>
        <end position="712"/>
    </location>
</feature>
<dbReference type="Pfam" id="PF08206">
    <property type="entry name" value="OB_RNB"/>
    <property type="match status" value="1"/>
</dbReference>
<evidence type="ECO:0000256" key="6">
    <source>
        <dbReference type="ARBA" id="ARBA00022839"/>
    </source>
</evidence>
<dbReference type="HAMAP" id="MF_01895">
    <property type="entry name" value="RNase_R"/>
    <property type="match status" value="1"/>
</dbReference>
<dbReference type="EMBL" id="QGGL01000008">
    <property type="protein sequence ID" value="PWK13091.1"/>
    <property type="molecule type" value="Genomic_DNA"/>
</dbReference>
<dbReference type="InterPro" id="IPR001900">
    <property type="entry name" value="RNase_II/R"/>
</dbReference>
<dbReference type="InterPro" id="IPR011129">
    <property type="entry name" value="CSD"/>
</dbReference>
<evidence type="ECO:0000313" key="11">
    <source>
        <dbReference type="EMBL" id="PWK13091.1"/>
    </source>
</evidence>
<dbReference type="InterPro" id="IPR012340">
    <property type="entry name" value="NA-bd_OB-fold"/>
</dbReference>
<keyword evidence="12" id="KW-1185">Reference proteome</keyword>
<dbReference type="PROSITE" id="PS50126">
    <property type="entry name" value="S1"/>
    <property type="match status" value="1"/>
</dbReference>
<feature type="compositionally biased region" description="Basic residues" evidence="9">
    <location>
        <begin position="801"/>
        <end position="812"/>
    </location>
</feature>
<dbReference type="CDD" id="cd04471">
    <property type="entry name" value="S1_RNase_R"/>
    <property type="match status" value="1"/>
</dbReference>
<dbReference type="GO" id="GO:0003723">
    <property type="term" value="F:RNA binding"/>
    <property type="evidence" value="ECO:0007669"/>
    <property type="project" value="UniProtKB-UniRule"/>
</dbReference>
<accession>A0A316DB09</accession>
<name>A0A316DB09_9BACL</name>
<keyword evidence="3 8" id="KW-0963">Cytoplasm</keyword>
<comment type="catalytic activity">
    <reaction evidence="1 8">
        <text>Exonucleolytic cleavage in the 3'- to 5'-direction to yield nucleoside 5'-phosphates.</text>
        <dbReference type="EC" id="3.1.13.1"/>
    </reaction>
</comment>
<dbReference type="Pfam" id="PF17876">
    <property type="entry name" value="CSD2"/>
    <property type="match status" value="1"/>
</dbReference>
<dbReference type="Gene3D" id="2.40.50.140">
    <property type="entry name" value="Nucleic acid-binding proteins"/>
    <property type="match status" value="3"/>
</dbReference>
<comment type="subcellular location">
    <subcellularLocation>
        <location evidence="2 8">Cytoplasm</location>
    </subcellularLocation>
</comment>
<dbReference type="SMART" id="SM00357">
    <property type="entry name" value="CSP"/>
    <property type="match status" value="2"/>
</dbReference>
<dbReference type="InterPro" id="IPR040476">
    <property type="entry name" value="CSD2"/>
</dbReference>
<comment type="function">
    <text evidence="8">3'-5' exoribonuclease that releases 5'-nucleoside monophosphates and is involved in maturation of structured RNAs.</text>
</comment>
<comment type="caution">
    <text evidence="11">The sequence shown here is derived from an EMBL/GenBank/DDBJ whole genome shotgun (WGS) entry which is preliminary data.</text>
</comment>
<dbReference type="GO" id="GO:0005829">
    <property type="term" value="C:cytosol"/>
    <property type="evidence" value="ECO:0007669"/>
    <property type="project" value="TreeGrafter"/>
</dbReference>
<dbReference type="InterPro" id="IPR004476">
    <property type="entry name" value="RNase_II/RNase_R"/>
</dbReference>
<evidence type="ECO:0000256" key="9">
    <source>
        <dbReference type="SAM" id="MobiDB-lite"/>
    </source>
</evidence>
<dbReference type="InterPro" id="IPR011805">
    <property type="entry name" value="RNase_R"/>
</dbReference>
<evidence type="ECO:0000256" key="5">
    <source>
        <dbReference type="ARBA" id="ARBA00022801"/>
    </source>
</evidence>
<comment type="similarity">
    <text evidence="8">Belongs to the RNR ribonuclease family. RNase R subfamily.</text>
</comment>
<dbReference type="Proteomes" id="UP000245634">
    <property type="component" value="Unassembled WGS sequence"/>
</dbReference>
<proteinExistence type="inferred from homology"/>
<protein>
    <recommendedName>
        <fullName evidence="8">Ribonuclease R</fullName>
        <shortName evidence="8">RNase R</shortName>
        <ecNumber evidence="8">3.1.13.1</ecNumber>
    </recommendedName>
</protein>
<feature type="compositionally biased region" description="Basic and acidic residues" evidence="9">
    <location>
        <begin position="715"/>
        <end position="730"/>
    </location>
</feature>
<evidence type="ECO:0000259" key="10">
    <source>
        <dbReference type="PROSITE" id="PS50126"/>
    </source>
</evidence>
<dbReference type="SUPFAM" id="SSF50249">
    <property type="entry name" value="Nucleic acid-binding proteins"/>
    <property type="match status" value="4"/>
</dbReference>
<evidence type="ECO:0000256" key="4">
    <source>
        <dbReference type="ARBA" id="ARBA00022722"/>
    </source>
</evidence>
<dbReference type="InterPro" id="IPR003029">
    <property type="entry name" value="S1_domain"/>
</dbReference>
<feature type="compositionally biased region" description="Low complexity" evidence="9">
    <location>
        <begin position="765"/>
        <end position="782"/>
    </location>
</feature>
<evidence type="ECO:0000256" key="3">
    <source>
        <dbReference type="ARBA" id="ARBA00022490"/>
    </source>
</evidence>
<dbReference type="InterPro" id="IPR022966">
    <property type="entry name" value="RNase_II/R_CS"/>
</dbReference>
<dbReference type="SMART" id="SM00955">
    <property type="entry name" value="RNB"/>
    <property type="match status" value="1"/>
</dbReference>
<dbReference type="InterPro" id="IPR050180">
    <property type="entry name" value="RNR_Ribonuclease"/>
</dbReference>
<evidence type="ECO:0000256" key="2">
    <source>
        <dbReference type="ARBA" id="ARBA00004496"/>
    </source>
</evidence>
<evidence type="ECO:0000313" key="12">
    <source>
        <dbReference type="Proteomes" id="UP000245634"/>
    </source>
</evidence>
<dbReference type="PANTHER" id="PTHR23355:SF9">
    <property type="entry name" value="DIS3-LIKE EXONUCLEASE 2"/>
    <property type="match status" value="1"/>
</dbReference>
<dbReference type="Pfam" id="PF00575">
    <property type="entry name" value="S1"/>
    <property type="match status" value="1"/>
</dbReference>
<feature type="region of interest" description="Disordered" evidence="9">
    <location>
        <begin position="715"/>
        <end position="812"/>
    </location>
</feature>
<dbReference type="NCBIfam" id="TIGR00358">
    <property type="entry name" value="3_prime_RNase"/>
    <property type="match status" value="1"/>
</dbReference>
<dbReference type="InterPro" id="IPR013223">
    <property type="entry name" value="RNase_B_OB_dom"/>
</dbReference>
<dbReference type="RefSeq" id="WP_109689068.1">
    <property type="nucleotide sequence ID" value="NZ_QGGL01000008.1"/>
</dbReference>
<dbReference type="Pfam" id="PF00773">
    <property type="entry name" value="RNB"/>
    <property type="match status" value="1"/>
</dbReference>
<keyword evidence="7 8" id="KW-0694">RNA-binding</keyword>
<dbReference type="EC" id="3.1.13.1" evidence="8"/>
<dbReference type="GO" id="GO:0008859">
    <property type="term" value="F:exoribonuclease II activity"/>
    <property type="evidence" value="ECO:0007669"/>
    <property type="project" value="UniProtKB-UniRule"/>
</dbReference>
<sequence>MLTEQQILELMRGLEYKPMNAEELVGYFDLQSEDETDALVQLLNVMEEDGKVVQTRSATYGVPEKMNLVVGRLQGKSKGFGFVIPEDPVKWDKDVFVSAGEMNGAMHGDRVVARVNKKGNGPRQEGEIIRILERATKTVVGTVTSMTKRYAFISPDDKRLGQDIFLAEEDFGGIKEGQKVVVEIIAYPEGWRNPQGRVLEILGNPDDPGVDILSVIRKYGLPEEFDNEVLEAANDIPDTITERDLVGRRDLRDEVIVTIDGADAKDLDDAVHVKKLDNGNWLLGVHIADVTYYVTEGSPLDQEAYKRGTSVYLVDRVIPMLPHRLSNGICSLNPQVDRLTMSCEMEFGPSMELVRHDIFTSVINTTERMTYDNVYKLVTDQADEELVNRYEKLIPMFKDMEVLAMKLKQRRFDRGAIDFDFQETKVIVNRETGKVEDIKKRDRTIAEMIIEEFMLAANETVSEHFYNLQVPFLYRIHEEPDSERLQGFNEFVHNFGYHLKIGNGKSVKPKALQELLERVKGQPEERIVNTVLLRSLKQAKYSFDPLGHFGLAATYYSHFTSPIRRYPDLQIHRIIRDVVNANGKLSDERQERLQAIMPEVGRHTSERERVAVDAERETDDIKKVEFMLDKVGEVFDGIVSGVTSFGMFVELENSIEGMIHVSYMDDDYYNFNEKQYCLVGERTGKIYRIGDPIRVKCMGANKLDRTIDFQLLRNTKDNERRRNKENEVKVKQKKEKRQTFGKKRSETETAATKRKPNAAGGTGGMTTTPKGTTGAPTGATAGNSSGRTPKELGDLKQVIAKAKRNKKRRNAR</sequence>
<keyword evidence="5 8" id="KW-0378">Hydrolase</keyword>
<keyword evidence="4 8" id="KW-0540">Nuclease</keyword>
<dbReference type="PANTHER" id="PTHR23355">
    <property type="entry name" value="RIBONUCLEASE"/>
    <property type="match status" value="1"/>
</dbReference>
<evidence type="ECO:0000256" key="1">
    <source>
        <dbReference type="ARBA" id="ARBA00001849"/>
    </source>
</evidence>
<dbReference type="NCBIfam" id="TIGR02063">
    <property type="entry name" value="RNase_R"/>
    <property type="match status" value="1"/>
</dbReference>
<reference evidence="11 12" key="1">
    <citation type="submission" date="2018-05" db="EMBL/GenBank/DDBJ databases">
        <title>Genomic Encyclopedia of Type Strains, Phase IV (KMG-IV): sequencing the most valuable type-strain genomes for metagenomic binning, comparative biology and taxonomic classification.</title>
        <authorList>
            <person name="Goeker M."/>
        </authorList>
    </citation>
    <scope>NUCLEOTIDE SEQUENCE [LARGE SCALE GENOMIC DNA]</scope>
    <source>
        <strain evidence="11 12">DSM 18773</strain>
    </source>
</reference>
<dbReference type="AlphaFoldDB" id="A0A316DB09"/>
<gene>
    <name evidence="8" type="primary">rnr</name>
    <name evidence="11" type="ORF">C7459_108110</name>
</gene>
<evidence type="ECO:0000256" key="7">
    <source>
        <dbReference type="ARBA" id="ARBA00022884"/>
    </source>
</evidence>
<feature type="compositionally biased region" description="Basic residues" evidence="9">
    <location>
        <begin position="731"/>
        <end position="742"/>
    </location>
</feature>
<dbReference type="GO" id="GO:0006402">
    <property type="term" value="P:mRNA catabolic process"/>
    <property type="evidence" value="ECO:0007669"/>
    <property type="project" value="TreeGrafter"/>
</dbReference>
<evidence type="ECO:0000256" key="8">
    <source>
        <dbReference type="HAMAP-Rule" id="MF_01895"/>
    </source>
</evidence>
<dbReference type="OrthoDB" id="9764149at2"/>